<name>M6WCH6_9LEPT</name>
<keyword evidence="1" id="KW-1133">Transmembrane helix</keyword>
<evidence type="ECO:0000256" key="1">
    <source>
        <dbReference type="SAM" id="Phobius"/>
    </source>
</evidence>
<dbReference type="EMBL" id="AKWE02000031">
    <property type="protein sequence ID" value="EMO59463.1"/>
    <property type="molecule type" value="Genomic_DNA"/>
</dbReference>
<evidence type="ECO:0000313" key="3">
    <source>
        <dbReference type="Proteomes" id="UP000012149"/>
    </source>
</evidence>
<accession>M6WCH6</accession>
<comment type="caution">
    <text evidence="2">The sequence shown here is derived from an EMBL/GenBank/DDBJ whole genome shotgun (WGS) entry which is preliminary data.</text>
</comment>
<keyword evidence="1" id="KW-0812">Transmembrane</keyword>
<gene>
    <name evidence="2" type="ORF">LEP1GSC161_3237</name>
</gene>
<keyword evidence="1" id="KW-0472">Membrane</keyword>
<dbReference type="Proteomes" id="UP000012149">
    <property type="component" value="Unassembled WGS sequence"/>
</dbReference>
<evidence type="ECO:0000313" key="2">
    <source>
        <dbReference type="EMBL" id="EMO59463.1"/>
    </source>
</evidence>
<sequence length="53" mass="6716">MFWKSRWLGPTLIFLLVFSILLHLWFRYKTHGWTRSYGLWKYDQNKPEQKNKR</sequence>
<proteinExistence type="predicted"/>
<dbReference type="AlphaFoldDB" id="M6WCH6"/>
<reference evidence="2 3" key="1">
    <citation type="submission" date="2013-01" db="EMBL/GenBank/DDBJ databases">
        <authorList>
            <person name="Harkins D.M."/>
            <person name="Durkin A.S."/>
            <person name="Brinkac L.M."/>
            <person name="Haft D.H."/>
            <person name="Selengut J.D."/>
            <person name="Sanka R."/>
            <person name="DePew J."/>
            <person name="Purushe J."/>
            <person name="Matthias M.A."/>
            <person name="Vinetz J.M."/>
            <person name="Sutton G.G."/>
            <person name="Nierman W.C."/>
            <person name="Fouts D.E."/>
        </authorList>
    </citation>
    <scope>NUCLEOTIDE SEQUENCE [LARGE SCALE GENOMIC DNA]</scope>
    <source>
        <strain evidence="2 3">CBC1416</strain>
    </source>
</reference>
<protein>
    <submittedName>
        <fullName evidence="2">Uncharacterized protein</fullName>
    </submittedName>
</protein>
<feature type="transmembrane region" description="Helical" evidence="1">
    <location>
        <begin position="6"/>
        <end position="26"/>
    </location>
</feature>
<organism evidence="2 3">
    <name type="scientific">Leptospira santarosai str. CBC1416</name>
    <dbReference type="NCBI Taxonomy" id="1193059"/>
    <lineage>
        <taxon>Bacteria</taxon>
        <taxon>Pseudomonadati</taxon>
        <taxon>Spirochaetota</taxon>
        <taxon>Spirochaetia</taxon>
        <taxon>Leptospirales</taxon>
        <taxon>Leptospiraceae</taxon>
        <taxon>Leptospira</taxon>
    </lineage>
</organism>